<keyword evidence="5" id="KW-1185">Reference proteome</keyword>
<dbReference type="Pfam" id="PF00072">
    <property type="entry name" value="Response_reg"/>
    <property type="match status" value="1"/>
</dbReference>
<dbReference type="EMBL" id="JGYV01000017">
    <property type="protein sequence ID" value="KFI60944.1"/>
    <property type="molecule type" value="Genomic_DNA"/>
</dbReference>
<dbReference type="InterPro" id="IPR036388">
    <property type="entry name" value="WH-like_DNA-bd_sf"/>
</dbReference>
<proteinExistence type="predicted"/>
<dbReference type="InterPro" id="IPR000792">
    <property type="entry name" value="Tscrpt_reg_LuxR_C"/>
</dbReference>
<dbReference type="InterPro" id="IPR011006">
    <property type="entry name" value="CheY-like_superfamily"/>
</dbReference>
<evidence type="ECO:0000256" key="2">
    <source>
        <dbReference type="PROSITE-ProRule" id="PRU00169"/>
    </source>
</evidence>
<feature type="modified residue" description="4-aspartylphosphate" evidence="2">
    <location>
        <position position="60"/>
    </location>
</feature>
<dbReference type="AlphaFoldDB" id="A0A087AQ94"/>
<evidence type="ECO:0000256" key="1">
    <source>
        <dbReference type="ARBA" id="ARBA00023125"/>
    </source>
</evidence>
<dbReference type="InterPro" id="IPR039420">
    <property type="entry name" value="WalR-like"/>
</dbReference>
<dbReference type="PROSITE" id="PS50110">
    <property type="entry name" value="RESPONSE_REGULATORY"/>
    <property type="match status" value="1"/>
</dbReference>
<organism evidence="4 5">
    <name type="scientific">Bifidobacterium cuniculi</name>
    <dbReference type="NCBI Taxonomy" id="1688"/>
    <lineage>
        <taxon>Bacteria</taxon>
        <taxon>Bacillati</taxon>
        <taxon>Actinomycetota</taxon>
        <taxon>Actinomycetes</taxon>
        <taxon>Bifidobacteriales</taxon>
        <taxon>Bifidobacteriaceae</taxon>
        <taxon>Bifidobacterium</taxon>
    </lineage>
</organism>
<name>A0A087AQ94_9BIFI</name>
<dbReference type="InterPro" id="IPR016032">
    <property type="entry name" value="Sig_transdc_resp-reg_C-effctor"/>
</dbReference>
<dbReference type="GO" id="GO:0006355">
    <property type="term" value="P:regulation of DNA-templated transcription"/>
    <property type="evidence" value="ECO:0007669"/>
    <property type="project" value="InterPro"/>
</dbReference>
<dbReference type="GO" id="GO:0003677">
    <property type="term" value="F:DNA binding"/>
    <property type="evidence" value="ECO:0007669"/>
    <property type="project" value="UniProtKB-KW"/>
</dbReference>
<dbReference type="SMART" id="SM00421">
    <property type="entry name" value="HTH_LUXR"/>
    <property type="match status" value="1"/>
</dbReference>
<keyword evidence="1" id="KW-0238">DNA-binding</keyword>
<evidence type="ECO:0000313" key="4">
    <source>
        <dbReference type="EMBL" id="KFI60944.1"/>
    </source>
</evidence>
<dbReference type="Gene3D" id="3.40.50.2300">
    <property type="match status" value="1"/>
</dbReference>
<evidence type="ECO:0000259" key="3">
    <source>
        <dbReference type="PROSITE" id="PS50110"/>
    </source>
</evidence>
<dbReference type="OrthoDB" id="5242883at2"/>
<dbReference type="Proteomes" id="UP000029067">
    <property type="component" value="Unassembled WGS sequence"/>
</dbReference>
<dbReference type="InterPro" id="IPR001789">
    <property type="entry name" value="Sig_transdc_resp-reg_receiver"/>
</dbReference>
<dbReference type="SUPFAM" id="SSF52172">
    <property type="entry name" value="CheY-like"/>
    <property type="match status" value="1"/>
</dbReference>
<dbReference type="Gene3D" id="1.10.10.10">
    <property type="entry name" value="Winged helix-like DNA-binding domain superfamily/Winged helix DNA-binding domain"/>
    <property type="match status" value="1"/>
</dbReference>
<dbReference type="PROSITE" id="PS00622">
    <property type="entry name" value="HTH_LUXR_1"/>
    <property type="match status" value="1"/>
</dbReference>
<dbReference type="RefSeq" id="WP_033516722.1">
    <property type="nucleotide sequence ID" value="NZ_JGYV01000017.1"/>
</dbReference>
<comment type="caution">
    <text evidence="4">The sequence shown here is derived from an EMBL/GenBank/DDBJ whole genome shotgun (WGS) entry which is preliminary data.</text>
</comment>
<dbReference type="PANTHER" id="PTHR43214">
    <property type="entry name" value="TWO-COMPONENT RESPONSE REGULATOR"/>
    <property type="match status" value="1"/>
</dbReference>
<dbReference type="eggNOG" id="COG2197">
    <property type="taxonomic scope" value="Bacteria"/>
</dbReference>
<sequence length="215" mass="23926">MTNPRGRRISIVVVEDDAWSAKYLCKSIREWFPTAAIHVLDGQEDDAVDRCVGADVVVLDMSLGDHSGVDLCARIRREDSTVPVLGVTSFSANHYRRKLIAAGAQGLLHKEELDDVVQTLASVMNGQPMPGFPTPSEAQQTLLRQDEDVLPLTKREQQVLDEYVASDGNAKKVARTLHIAVATVHKHIQNIRRKHHHVEATGVLEFRDGSRQPRK</sequence>
<dbReference type="STRING" id="1688.BCUN_0920"/>
<feature type="domain" description="Response regulatory" evidence="3">
    <location>
        <begin position="10"/>
        <end position="125"/>
    </location>
</feature>
<evidence type="ECO:0000313" key="5">
    <source>
        <dbReference type="Proteomes" id="UP000029067"/>
    </source>
</evidence>
<protein>
    <submittedName>
        <fullName evidence="4">Putative two-component system response regulator</fullName>
    </submittedName>
</protein>
<dbReference type="SMART" id="SM00448">
    <property type="entry name" value="REC"/>
    <property type="match status" value="1"/>
</dbReference>
<dbReference type="GO" id="GO:0000160">
    <property type="term" value="P:phosphorelay signal transduction system"/>
    <property type="evidence" value="ECO:0007669"/>
    <property type="project" value="InterPro"/>
</dbReference>
<dbReference type="Pfam" id="PF00196">
    <property type="entry name" value="GerE"/>
    <property type="match status" value="1"/>
</dbReference>
<keyword evidence="2" id="KW-0597">Phosphoprotein</keyword>
<accession>A0A087AQ94</accession>
<dbReference type="SUPFAM" id="SSF46894">
    <property type="entry name" value="C-terminal effector domain of the bipartite response regulators"/>
    <property type="match status" value="1"/>
</dbReference>
<gene>
    <name evidence="4" type="ORF">BCUN_0920</name>
</gene>
<reference evidence="4 5" key="1">
    <citation type="submission" date="2014-03" db="EMBL/GenBank/DDBJ databases">
        <title>Genomics of Bifidobacteria.</title>
        <authorList>
            <person name="Ventura M."/>
            <person name="Milani C."/>
            <person name="Lugli G.A."/>
        </authorList>
    </citation>
    <scope>NUCLEOTIDE SEQUENCE [LARGE SCALE GENOMIC DNA]</scope>
    <source>
        <strain evidence="4 5">LMG 10738</strain>
    </source>
</reference>